<dbReference type="Gene3D" id="2.40.110.10">
    <property type="entry name" value="Butyryl-CoA Dehydrogenase, subunit A, domain 2"/>
    <property type="match status" value="1"/>
</dbReference>
<dbReference type="EMBL" id="JARIHO010000021">
    <property type="protein sequence ID" value="KAJ7346366.1"/>
    <property type="molecule type" value="Genomic_DNA"/>
</dbReference>
<dbReference type="InterPro" id="IPR036250">
    <property type="entry name" value="AcylCo_DH-like_C"/>
</dbReference>
<accession>A0AAD7ER58</accession>
<evidence type="ECO:0000313" key="3">
    <source>
        <dbReference type="Proteomes" id="UP001218218"/>
    </source>
</evidence>
<dbReference type="PANTHER" id="PTHR10909:SF382">
    <property type="entry name" value="ACYL-COENZYME A OXIDASE"/>
    <property type="match status" value="1"/>
</dbReference>
<dbReference type="InterPro" id="IPR046373">
    <property type="entry name" value="Acyl-CoA_Oxase/DH_mid-dom_sf"/>
</dbReference>
<dbReference type="PANTHER" id="PTHR10909">
    <property type="entry name" value="ELECTRON TRANSPORT OXIDOREDUCTASE"/>
    <property type="match status" value="1"/>
</dbReference>
<dbReference type="AlphaFoldDB" id="A0AAD7ER58"/>
<dbReference type="Proteomes" id="UP001218218">
    <property type="component" value="Unassembled WGS sequence"/>
</dbReference>
<dbReference type="InterPro" id="IPR012258">
    <property type="entry name" value="Acyl-CoA_oxidase"/>
</dbReference>
<evidence type="ECO:0000259" key="1">
    <source>
        <dbReference type="Pfam" id="PF22924"/>
    </source>
</evidence>
<sequence length="590" mass="65054">MDRQTLTAFTTHLATSQLFSLQPDDLPVVQRIDNSYLRAQAIARAYRITAHDVTTLSPKFWAMHTDNIATLDMAVMAILSVQYNLVAGIIAPWAEKRPEVRPILQKILDFEVSGQFMLTEQAHGLDATSMETRADMQDDGSFILYTPNDGAAKFMPPTIPLPNASLPRYAVVFAKLFVKGEDRGVRPFVVQLSTAKALMPGVRSRMLPERAGTGPLGHSITWFDHIKLAPWACLGSLTRPKNPKAAFQAALWRVSVGGLAIGAVSIPAIRVSAYILGRYSLRRHVTNPNTGQAMPIIDFRTQQIPIFHALAQSFVMEAFIDGSSTLKTFTDFTVDAQVRAGIAAAAKAAMMMHVQESCTQLSDRLGAQGLYGHNQIINIQLEMRGASIAEGDTPVLCIRLATELLIGRYELPPPKHPACLAARHEVGLFKQCREALAGKLGGQHRSDAFNPLMLPRCKGLVEAIGQRFFYEAAKDAGLEQAILDIYEAGIIKHSPVWFAVHAGMDAPAQAAHEDAAITAAMPNLEKYLEWTGAQDYALAPIMTQNRWDAFVRRLPFYRGADPAALKIEREFVEQQTRTRARRYIRAAGKN</sequence>
<dbReference type="GO" id="GO:0005504">
    <property type="term" value="F:fatty acid binding"/>
    <property type="evidence" value="ECO:0007669"/>
    <property type="project" value="TreeGrafter"/>
</dbReference>
<dbReference type="InterPro" id="IPR009100">
    <property type="entry name" value="AcylCoA_DH/oxidase_NM_dom_sf"/>
</dbReference>
<dbReference type="GO" id="GO:0003997">
    <property type="term" value="F:acyl-CoA oxidase activity"/>
    <property type="evidence" value="ECO:0007669"/>
    <property type="project" value="InterPro"/>
</dbReference>
<organism evidence="2 3">
    <name type="scientific">Mycena albidolilacea</name>
    <dbReference type="NCBI Taxonomy" id="1033008"/>
    <lineage>
        <taxon>Eukaryota</taxon>
        <taxon>Fungi</taxon>
        <taxon>Dikarya</taxon>
        <taxon>Basidiomycota</taxon>
        <taxon>Agaricomycotina</taxon>
        <taxon>Agaricomycetes</taxon>
        <taxon>Agaricomycetidae</taxon>
        <taxon>Agaricales</taxon>
        <taxon>Marasmiineae</taxon>
        <taxon>Mycenaceae</taxon>
        <taxon>Mycena</taxon>
    </lineage>
</organism>
<gene>
    <name evidence="2" type="ORF">DFH08DRAFT_1008582</name>
</gene>
<comment type="caution">
    <text evidence="2">The sequence shown here is derived from an EMBL/GenBank/DDBJ whole genome shotgun (WGS) entry which is preliminary data.</text>
</comment>
<dbReference type="GO" id="GO:0033540">
    <property type="term" value="P:fatty acid beta-oxidation using acyl-CoA oxidase"/>
    <property type="evidence" value="ECO:0007669"/>
    <property type="project" value="TreeGrafter"/>
</dbReference>
<dbReference type="SUPFAM" id="SSF47203">
    <property type="entry name" value="Acyl-CoA dehydrogenase C-terminal domain-like"/>
    <property type="match status" value="1"/>
</dbReference>
<keyword evidence="3" id="KW-1185">Reference proteome</keyword>
<name>A0AAD7ER58_9AGAR</name>
<dbReference type="SUPFAM" id="SSF56645">
    <property type="entry name" value="Acyl-CoA dehydrogenase NM domain-like"/>
    <property type="match status" value="1"/>
</dbReference>
<feature type="domain" description="Acyl-CoA oxidase C-alpha1" evidence="1">
    <location>
        <begin position="272"/>
        <end position="404"/>
    </location>
</feature>
<dbReference type="Pfam" id="PF22924">
    <property type="entry name" value="ACOX_C_alpha1"/>
    <property type="match status" value="1"/>
</dbReference>
<evidence type="ECO:0000313" key="2">
    <source>
        <dbReference type="EMBL" id="KAJ7346366.1"/>
    </source>
</evidence>
<dbReference type="InterPro" id="IPR055060">
    <property type="entry name" value="ACOX_C_alpha1"/>
</dbReference>
<reference evidence="2" key="1">
    <citation type="submission" date="2023-03" db="EMBL/GenBank/DDBJ databases">
        <title>Massive genome expansion in bonnet fungi (Mycena s.s.) driven by repeated elements and novel gene families across ecological guilds.</title>
        <authorList>
            <consortium name="Lawrence Berkeley National Laboratory"/>
            <person name="Harder C.B."/>
            <person name="Miyauchi S."/>
            <person name="Viragh M."/>
            <person name="Kuo A."/>
            <person name="Thoen E."/>
            <person name="Andreopoulos B."/>
            <person name="Lu D."/>
            <person name="Skrede I."/>
            <person name="Drula E."/>
            <person name="Henrissat B."/>
            <person name="Morin E."/>
            <person name="Kohler A."/>
            <person name="Barry K."/>
            <person name="LaButti K."/>
            <person name="Morin E."/>
            <person name="Salamov A."/>
            <person name="Lipzen A."/>
            <person name="Mereny Z."/>
            <person name="Hegedus B."/>
            <person name="Baldrian P."/>
            <person name="Stursova M."/>
            <person name="Weitz H."/>
            <person name="Taylor A."/>
            <person name="Grigoriev I.V."/>
            <person name="Nagy L.G."/>
            <person name="Martin F."/>
            <person name="Kauserud H."/>
        </authorList>
    </citation>
    <scope>NUCLEOTIDE SEQUENCE</scope>
    <source>
        <strain evidence="2">CBHHK002</strain>
    </source>
</reference>
<dbReference type="GO" id="GO:0071949">
    <property type="term" value="F:FAD binding"/>
    <property type="evidence" value="ECO:0007669"/>
    <property type="project" value="InterPro"/>
</dbReference>
<proteinExistence type="predicted"/>
<dbReference type="GO" id="GO:0055088">
    <property type="term" value="P:lipid homeostasis"/>
    <property type="evidence" value="ECO:0007669"/>
    <property type="project" value="TreeGrafter"/>
</dbReference>
<dbReference type="GO" id="GO:0005777">
    <property type="term" value="C:peroxisome"/>
    <property type="evidence" value="ECO:0007669"/>
    <property type="project" value="InterPro"/>
</dbReference>
<protein>
    <submittedName>
        <fullName evidence="2">Acyl-CoA dehydrogenase NM domain-like protein</fullName>
    </submittedName>
</protein>
<dbReference type="Gene3D" id="1.20.140.10">
    <property type="entry name" value="Butyryl-CoA Dehydrogenase, subunit A, domain 3"/>
    <property type="match status" value="1"/>
</dbReference>